<comment type="similarity">
    <text evidence="2">Belongs to the complex I NDUFB4 subunit family.</text>
</comment>
<evidence type="ECO:0000256" key="3">
    <source>
        <dbReference type="ARBA" id="ARBA00018681"/>
    </source>
</evidence>
<dbReference type="PANTHER" id="PTHR15469:SF0">
    <property type="entry name" value="NADH DEHYDROGENASE [UBIQUINONE] 1 BETA SUBCOMPLEX SUBUNIT 4"/>
    <property type="match status" value="1"/>
</dbReference>
<dbReference type="InterPro" id="IPR009866">
    <property type="entry name" value="NADH_UbQ_OxRdtase_NDUFB4_su"/>
</dbReference>
<organism evidence="15 16">
    <name type="scientific">Batillaria attramentaria</name>
    <dbReference type="NCBI Taxonomy" id="370345"/>
    <lineage>
        <taxon>Eukaryota</taxon>
        <taxon>Metazoa</taxon>
        <taxon>Spiralia</taxon>
        <taxon>Lophotrochozoa</taxon>
        <taxon>Mollusca</taxon>
        <taxon>Gastropoda</taxon>
        <taxon>Caenogastropoda</taxon>
        <taxon>Sorbeoconcha</taxon>
        <taxon>Cerithioidea</taxon>
        <taxon>Batillariidae</taxon>
        <taxon>Batillaria</taxon>
    </lineage>
</organism>
<dbReference type="PANTHER" id="PTHR15469">
    <property type="entry name" value="NADH-UBIQUINONE OXIDOREDUCTASE B15 SUBUNIT"/>
    <property type="match status" value="1"/>
</dbReference>
<dbReference type="AlphaFoldDB" id="A0ABD0L1U7"/>
<protein>
    <recommendedName>
        <fullName evidence="3">NADH dehydrogenase [ubiquinone] 1 beta subcomplex subunit 4</fullName>
    </recommendedName>
    <alternativeName>
        <fullName evidence="12">Complex I-B15</fullName>
    </alternativeName>
    <alternativeName>
        <fullName evidence="13">NADH-ubiquinone oxidoreductase B15 subunit</fullName>
    </alternativeName>
</protein>
<dbReference type="GO" id="GO:0005743">
    <property type="term" value="C:mitochondrial inner membrane"/>
    <property type="evidence" value="ECO:0007669"/>
    <property type="project" value="UniProtKB-SubCell"/>
</dbReference>
<keyword evidence="16" id="KW-1185">Reference proteome</keyword>
<keyword evidence="6 14" id="KW-0812">Transmembrane</keyword>
<feature type="transmembrane region" description="Helical" evidence="14">
    <location>
        <begin position="83"/>
        <end position="102"/>
    </location>
</feature>
<dbReference type="Proteomes" id="UP001519460">
    <property type="component" value="Unassembled WGS sequence"/>
</dbReference>
<keyword evidence="10" id="KW-0496">Mitochondrion</keyword>
<evidence type="ECO:0000256" key="2">
    <source>
        <dbReference type="ARBA" id="ARBA00007260"/>
    </source>
</evidence>
<evidence type="ECO:0000256" key="5">
    <source>
        <dbReference type="ARBA" id="ARBA00022660"/>
    </source>
</evidence>
<evidence type="ECO:0000256" key="8">
    <source>
        <dbReference type="ARBA" id="ARBA00022982"/>
    </source>
</evidence>
<sequence length="128" mass="15376">MAGLQKNRPWDPWKMYDMSKHELRAIKERAKMRDQMKADWQKKVTDPFRGTHDGGHIFDPAVQRFMAMRATNFDHFKVTPKTTYYGLLFVVIPVGLMTYLTLKEKDEREAKFRAGEVPYKDRTWYFMY</sequence>
<evidence type="ECO:0000256" key="13">
    <source>
        <dbReference type="ARBA" id="ARBA00030987"/>
    </source>
</evidence>
<evidence type="ECO:0000256" key="10">
    <source>
        <dbReference type="ARBA" id="ARBA00023128"/>
    </source>
</evidence>
<evidence type="ECO:0000313" key="15">
    <source>
        <dbReference type="EMBL" id="KAK7493074.1"/>
    </source>
</evidence>
<dbReference type="EMBL" id="JACVVK020000096">
    <property type="protein sequence ID" value="KAK7493074.1"/>
    <property type="molecule type" value="Genomic_DNA"/>
</dbReference>
<name>A0ABD0L1U7_9CAEN</name>
<comment type="caution">
    <text evidence="15">The sequence shown here is derived from an EMBL/GenBank/DDBJ whole genome shotgun (WGS) entry which is preliminary data.</text>
</comment>
<proteinExistence type="inferred from homology"/>
<keyword evidence="8" id="KW-0249">Electron transport</keyword>
<keyword evidence="5" id="KW-0679">Respiratory chain</keyword>
<keyword evidence="4" id="KW-0813">Transport</keyword>
<comment type="subcellular location">
    <subcellularLocation>
        <location evidence="1">Mitochondrion inner membrane</location>
        <topology evidence="1">Single-pass membrane protein</topology>
    </subcellularLocation>
</comment>
<accession>A0ABD0L1U7</accession>
<keyword evidence="7" id="KW-0999">Mitochondrion inner membrane</keyword>
<gene>
    <name evidence="15" type="ORF">BaRGS_00015595</name>
</gene>
<evidence type="ECO:0000256" key="7">
    <source>
        <dbReference type="ARBA" id="ARBA00022792"/>
    </source>
</evidence>
<evidence type="ECO:0000256" key="12">
    <source>
        <dbReference type="ARBA" id="ARBA00030212"/>
    </source>
</evidence>
<evidence type="ECO:0000256" key="9">
    <source>
        <dbReference type="ARBA" id="ARBA00022989"/>
    </source>
</evidence>
<reference evidence="15 16" key="1">
    <citation type="journal article" date="2023" name="Sci. Data">
        <title>Genome assembly of the Korean intertidal mud-creeper Batillaria attramentaria.</title>
        <authorList>
            <person name="Patra A.K."/>
            <person name="Ho P.T."/>
            <person name="Jun S."/>
            <person name="Lee S.J."/>
            <person name="Kim Y."/>
            <person name="Won Y.J."/>
        </authorList>
    </citation>
    <scope>NUCLEOTIDE SEQUENCE [LARGE SCALE GENOMIC DNA]</scope>
    <source>
        <strain evidence="15">Wonlab-2016</strain>
    </source>
</reference>
<dbReference type="Pfam" id="PF07225">
    <property type="entry name" value="NDUF_B4"/>
    <property type="match status" value="1"/>
</dbReference>
<evidence type="ECO:0000256" key="6">
    <source>
        <dbReference type="ARBA" id="ARBA00022692"/>
    </source>
</evidence>
<evidence type="ECO:0000256" key="4">
    <source>
        <dbReference type="ARBA" id="ARBA00022448"/>
    </source>
</evidence>
<evidence type="ECO:0000256" key="14">
    <source>
        <dbReference type="SAM" id="Phobius"/>
    </source>
</evidence>
<keyword evidence="9 14" id="KW-1133">Transmembrane helix</keyword>
<evidence type="ECO:0000256" key="11">
    <source>
        <dbReference type="ARBA" id="ARBA00023136"/>
    </source>
</evidence>
<evidence type="ECO:0000256" key="1">
    <source>
        <dbReference type="ARBA" id="ARBA00004434"/>
    </source>
</evidence>
<keyword evidence="11 14" id="KW-0472">Membrane</keyword>
<evidence type="ECO:0000313" key="16">
    <source>
        <dbReference type="Proteomes" id="UP001519460"/>
    </source>
</evidence>